<dbReference type="EMBL" id="FNPV01000011">
    <property type="protein sequence ID" value="SDZ17878.1"/>
    <property type="molecule type" value="Genomic_DNA"/>
</dbReference>
<dbReference type="HAMAP" id="MF_01325_B">
    <property type="entry name" value="Ribosomal_uL3_B"/>
    <property type="match status" value="1"/>
</dbReference>
<evidence type="ECO:0000256" key="8">
    <source>
        <dbReference type="RuleBase" id="RU003905"/>
    </source>
</evidence>
<dbReference type="PROSITE" id="PS00474">
    <property type="entry name" value="RIBOSOMAL_L3"/>
    <property type="match status" value="1"/>
</dbReference>
<dbReference type="InterPro" id="IPR019926">
    <property type="entry name" value="Ribosomal_uL3_CS"/>
</dbReference>
<dbReference type="OrthoDB" id="9806135at2"/>
<evidence type="ECO:0000313" key="10">
    <source>
        <dbReference type="EMBL" id="SDZ17878.1"/>
    </source>
</evidence>
<keyword evidence="5 7" id="KW-0687">Ribonucleoprotein</keyword>
<dbReference type="NCBIfam" id="TIGR03625">
    <property type="entry name" value="L3_bact"/>
    <property type="match status" value="1"/>
</dbReference>
<evidence type="ECO:0000256" key="2">
    <source>
        <dbReference type="ARBA" id="ARBA00022730"/>
    </source>
</evidence>
<comment type="subunit">
    <text evidence="7 9">Part of the 50S ribosomal subunit. Forms a cluster with proteins L14 and L19.</text>
</comment>
<dbReference type="InterPro" id="IPR009000">
    <property type="entry name" value="Transl_B-barrel_sf"/>
</dbReference>
<dbReference type="PANTHER" id="PTHR11229:SF16">
    <property type="entry name" value="LARGE RIBOSOMAL SUBUNIT PROTEIN UL3C"/>
    <property type="match status" value="1"/>
</dbReference>
<keyword evidence="2 7" id="KW-0699">rRNA-binding</keyword>
<dbReference type="Proteomes" id="UP000199230">
    <property type="component" value="Unassembled WGS sequence"/>
</dbReference>
<dbReference type="PANTHER" id="PTHR11229">
    <property type="entry name" value="50S RIBOSOMAL PROTEIN L3"/>
    <property type="match status" value="1"/>
</dbReference>
<evidence type="ECO:0000256" key="9">
    <source>
        <dbReference type="RuleBase" id="RU003906"/>
    </source>
</evidence>
<evidence type="ECO:0000256" key="6">
    <source>
        <dbReference type="ARBA" id="ARBA00035243"/>
    </source>
</evidence>
<accession>A0A1H3QY40</accession>
<keyword evidence="11" id="KW-1185">Reference proteome</keyword>
<evidence type="ECO:0000256" key="4">
    <source>
        <dbReference type="ARBA" id="ARBA00022980"/>
    </source>
</evidence>
<dbReference type="Gene3D" id="2.40.30.10">
    <property type="entry name" value="Translation factors"/>
    <property type="match status" value="1"/>
</dbReference>
<comment type="function">
    <text evidence="7 9">One of the primary rRNA binding proteins, it binds directly near the 3'-end of the 23S rRNA, where it nucleates assembly of the 50S subunit.</text>
</comment>
<dbReference type="FunFam" id="3.30.160.810:FF:000001">
    <property type="entry name" value="50S ribosomal protein L3"/>
    <property type="match status" value="1"/>
</dbReference>
<dbReference type="STRING" id="159292.SAMN05192546_1113"/>
<gene>
    <name evidence="7" type="primary">rplC</name>
    <name evidence="10" type="ORF">SAMN05192546_1113</name>
</gene>
<evidence type="ECO:0000313" key="11">
    <source>
        <dbReference type="Proteomes" id="UP000199230"/>
    </source>
</evidence>
<name>A0A1H3QY40_9FIRM</name>
<dbReference type="SUPFAM" id="SSF50447">
    <property type="entry name" value="Translation proteins"/>
    <property type="match status" value="1"/>
</dbReference>
<reference evidence="10 11" key="1">
    <citation type="submission" date="2016-10" db="EMBL/GenBank/DDBJ databases">
        <authorList>
            <person name="de Groot N.N."/>
        </authorList>
    </citation>
    <scope>NUCLEOTIDE SEQUENCE [LARGE SCALE GENOMIC DNA]</scope>
    <source>
        <strain evidence="10 11">APO</strain>
    </source>
</reference>
<comment type="similarity">
    <text evidence="1 7 8">Belongs to the universal ribosomal protein uL3 family.</text>
</comment>
<dbReference type="AlphaFoldDB" id="A0A1H3QY40"/>
<dbReference type="Pfam" id="PF00297">
    <property type="entry name" value="Ribosomal_L3"/>
    <property type="match status" value="1"/>
</dbReference>
<protein>
    <recommendedName>
        <fullName evidence="6 7">Large ribosomal subunit protein uL3</fullName>
    </recommendedName>
</protein>
<evidence type="ECO:0000256" key="3">
    <source>
        <dbReference type="ARBA" id="ARBA00022884"/>
    </source>
</evidence>
<keyword evidence="3 7" id="KW-0694">RNA-binding</keyword>
<proteinExistence type="inferred from homology"/>
<dbReference type="RefSeq" id="WP_093315241.1">
    <property type="nucleotide sequence ID" value="NZ_FNPV01000011.1"/>
</dbReference>
<sequence>MKGIIGRKAGMTQVFDDLGNVTPVTVITFETNVITQIKTKEKDGYNAIQIATENAKEHRVIKPLKGHYQKAGVSLKKYMKELRVKDVSGFEIGQEINASTFEAGDKVDITGKSKGKGFQGVVKRHNQSTGPMTHGSHFQRLPGSMGASASPSRVFKGKKLPGQMGAARVTVQNLEVIRVDEGKNAILVKGAVPGPKKGLVMLREARKTEEK</sequence>
<dbReference type="Gene3D" id="3.30.160.810">
    <property type="match status" value="1"/>
</dbReference>
<evidence type="ECO:0000256" key="7">
    <source>
        <dbReference type="HAMAP-Rule" id="MF_01325"/>
    </source>
</evidence>
<dbReference type="GO" id="GO:0019843">
    <property type="term" value="F:rRNA binding"/>
    <property type="evidence" value="ECO:0007669"/>
    <property type="project" value="UniProtKB-UniRule"/>
</dbReference>
<dbReference type="GO" id="GO:0003735">
    <property type="term" value="F:structural constituent of ribosome"/>
    <property type="evidence" value="ECO:0007669"/>
    <property type="project" value="UniProtKB-UniRule"/>
</dbReference>
<evidence type="ECO:0000256" key="1">
    <source>
        <dbReference type="ARBA" id="ARBA00006540"/>
    </source>
</evidence>
<dbReference type="InterPro" id="IPR000597">
    <property type="entry name" value="Ribosomal_uL3"/>
</dbReference>
<dbReference type="InterPro" id="IPR019927">
    <property type="entry name" value="Ribosomal_uL3_bac/org-type"/>
</dbReference>
<dbReference type="GO" id="GO:0022625">
    <property type="term" value="C:cytosolic large ribosomal subunit"/>
    <property type="evidence" value="ECO:0007669"/>
    <property type="project" value="TreeGrafter"/>
</dbReference>
<organism evidence="10 11">
    <name type="scientific">Tindallia californiensis</name>
    <dbReference type="NCBI Taxonomy" id="159292"/>
    <lineage>
        <taxon>Bacteria</taxon>
        <taxon>Bacillati</taxon>
        <taxon>Bacillota</taxon>
        <taxon>Clostridia</taxon>
        <taxon>Peptostreptococcales</taxon>
        <taxon>Tindalliaceae</taxon>
        <taxon>Tindallia</taxon>
    </lineage>
</organism>
<keyword evidence="4 7" id="KW-0689">Ribosomal protein</keyword>
<dbReference type="FunFam" id="2.40.30.10:FF:000004">
    <property type="entry name" value="50S ribosomal protein L3"/>
    <property type="match status" value="1"/>
</dbReference>
<dbReference type="GO" id="GO:0006412">
    <property type="term" value="P:translation"/>
    <property type="evidence" value="ECO:0007669"/>
    <property type="project" value="UniProtKB-UniRule"/>
</dbReference>
<evidence type="ECO:0000256" key="5">
    <source>
        <dbReference type="ARBA" id="ARBA00023274"/>
    </source>
</evidence>